<dbReference type="Gene3D" id="3.90.226.10">
    <property type="entry name" value="2-enoyl-CoA Hydratase, Chain A, domain 1"/>
    <property type="match status" value="1"/>
</dbReference>
<dbReference type="Pfam" id="PF17820">
    <property type="entry name" value="PDZ_6"/>
    <property type="match status" value="1"/>
</dbReference>
<dbReference type="Pfam" id="PF03572">
    <property type="entry name" value="Peptidase_S41"/>
    <property type="match status" value="1"/>
</dbReference>
<evidence type="ECO:0000259" key="1">
    <source>
        <dbReference type="PROSITE" id="PS50106"/>
    </source>
</evidence>
<dbReference type="InterPro" id="IPR001478">
    <property type="entry name" value="PDZ"/>
</dbReference>
<organism evidence="2 3">
    <name type="scientific">Phocaeicola faecium</name>
    <dbReference type="NCBI Taxonomy" id="2762213"/>
    <lineage>
        <taxon>Bacteria</taxon>
        <taxon>Pseudomonadati</taxon>
        <taxon>Bacteroidota</taxon>
        <taxon>Bacteroidia</taxon>
        <taxon>Bacteroidales</taxon>
        <taxon>Bacteroidaceae</taxon>
        <taxon>Phocaeicola</taxon>
    </lineage>
</organism>
<dbReference type="InterPro" id="IPR036034">
    <property type="entry name" value="PDZ_sf"/>
</dbReference>
<dbReference type="PROSITE" id="PS51257">
    <property type="entry name" value="PROKAR_LIPOPROTEIN"/>
    <property type="match status" value="1"/>
</dbReference>
<dbReference type="Gene3D" id="2.30.42.10">
    <property type="match status" value="1"/>
</dbReference>
<evidence type="ECO:0000313" key="2">
    <source>
        <dbReference type="EMBL" id="MBD8001690.1"/>
    </source>
</evidence>
<proteinExistence type="predicted"/>
<dbReference type="SUPFAM" id="SSF52096">
    <property type="entry name" value="ClpP/crotonase"/>
    <property type="match status" value="1"/>
</dbReference>
<dbReference type="InterPro" id="IPR041613">
    <property type="entry name" value="Pept_S41_N"/>
</dbReference>
<dbReference type="InterPro" id="IPR005151">
    <property type="entry name" value="Tail-specific_protease"/>
</dbReference>
<comment type="caution">
    <text evidence="2">The sequence shown here is derived from an EMBL/GenBank/DDBJ whole genome shotgun (WGS) entry which is preliminary data.</text>
</comment>
<dbReference type="PROSITE" id="PS50106">
    <property type="entry name" value="PDZ"/>
    <property type="match status" value="1"/>
</dbReference>
<sequence>MKFIHTAWAGLTLIYLLASCGVDRSGEYYALIADKTWIYETMQQNYLFYEDIPAESELNFFDKPDEFLRSASSQSDQKNGTYFSHVDSVSVSRAMSEYPTFGFEAATVRTNSGNALRVIYVEPDSPATEAGLKRGDWIIAVDGNEISSNDYEEYVGRPTQAHSFTLGSYNPYDENEDEELYVEFDTIGTVELAAPRYIEQHNILTTNTLVTSDGHRAFYMLYNEFGEDGDELQSAFSGISSSDDIILDLRYNPGGYVSTSQILSTLLAPQSAVGQTFLNMTYNDKINKTETLTFDASLLSGGAPLSYRNLYIITSSNTASASEIVINCLKPYMEGRLFQVGTATFGKNVAQQCFTNEASPYLELWLTTSLLSNSENFSDYYDNGLAPDFEIEEDFGGDLYELGSEDEALLQTVLYHVSNGAFPSATSTGSAVSARSSRVYNSGWKVLSNSIDRKPKLNKFR</sequence>
<keyword evidence="3" id="KW-1185">Reference proteome</keyword>
<dbReference type="SUPFAM" id="SSF50156">
    <property type="entry name" value="PDZ domain-like"/>
    <property type="match status" value="1"/>
</dbReference>
<evidence type="ECO:0000313" key="3">
    <source>
        <dbReference type="Proteomes" id="UP000616346"/>
    </source>
</evidence>
<feature type="domain" description="PDZ" evidence="1">
    <location>
        <begin position="88"/>
        <end position="155"/>
    </location>
</feature>
<dbReference type="Pfam" id="PF18294">
    <property type="entry name" value="Pept_S41_N"/>
    <property type="match status" value="1"/>
</dbReference>
<dbReference type="Proteomes" id="UP000616346">
    <property type="component" value="Unassembled WGS sequence"/>
</dbReference>
<accession>A0ABR8VA87</accession>
<dbReference type="CDD" id="cd07561">
    <property type="entry name" value="Peptidase_S41_CPP_like"/>
    <property type="match status" value="1"/>
</dbReference>
<dbReference type="Gene3D" id="3.30.750.170">
    <property type="match status" value="1"/>
</dbReference>
<protein>
    <submittedName>
        <fullName evidence="2">PDZ domain-containing protein</fullName>
    </submittedName>
</protein>
<reference evidence="2 3" key="1">
    <citation type="submission" date="2020-08" db="EMBL/GenBank/DDBJ databases">
        <title>A Genomic Blueprint of the Chicken Gut Microbiome.</title>
        <authorList>
            <person name="Gilroy R."/>
            <person name="Ravi A."/>
            <person name="Getino M."/>
            <person name="Pursley I."/>
            <person name="Horton D.L."/>
            <person name="Alikhan N.-F."/>
            <person name="Baker D."/>
            <person name="Gharbi K."/>
            <person name="Hall N."/>
            <person name="Watson M."/>
            <person name="Adriaenssens E.M."/>
            <person name="Foster-Nyarko E."/>
            <person name="Jarju S."/>
            <person name="Secka A."/>
            <person name="Antonio M."/>
            <person name="Oren A."/>
            <person name="Chaudhuri R."/>
            <person name="La Ragione R.M."/>
            <person name="Hildebrand F."/>
            <person name="Pallen M.J."/>
        </authorList>
    </citation>
    <scope>NUCLEOTIDE SEQUENCE [LARGE SCALE GENOMIC DNA]</scope>
    <source>
        <strain evidence="2 3">Sa1YUN3</strain>
    </source>
</reference>
<dbReference type="SMART" id="SM00245">
    <property type="entry name" value="TSPc"/>
    <property type="match status" value="1"/>
</dbReference>
<dbReference type="InterPro" id="IPR041489">
    <property type="entry name" value="PDZ_6"/>
</dbReference>
<name>A0ABR8VA87_9BACT</name>
<dbReference type="EMBL" id="JACSPQ010000001">
    <property type="protein sequence ID" value="MBD8001690.1"/>
    <property type="molecule type" value="Genomic_DNA"/>
</dbReference>
<dbReference type="InterPro" id="IPR029045">
    <property type="entry name" value="ClpP/crotonase-like_dom_sf"/>
</dbReference>
<dbReference type="PANTHER" id="PTHR32060:SF30">
    <property type="entry name" value="CARBOXY-TERMINAL PROCESSING PROTEASE CTPA"/>
    <property type="match status" value="1"/>
</dbReference>
<dbReference type="PANTHER" id="PTHR32060">
    <property type="entry name" value="TAIL-SPECIFIC PROTEASE"/>
    <property type="match status" value="1"/>
</dbReference>
<gene>
    <name evidence="2" type="ORF">H9626_05575</name>
</gene>